<reference evidence="2 3" key="1">
    <citation type="submission" date="2012-09" db="EMBL/GenBank/DDBJ databases">
        <title>Draft Genome Sequences of 6 Strains from Genus Thauera.</title>
        <authorList>
            <person name="Liu B."/>
            <person name="Shapleigh J.P."/>
            <person name="Frostegard A.H."/>
        </authorList>
    </citation>
    <scope>NUCLEOTIDE SEQUENCE [LARGE SCALE GENOMIC DNA]</scope>
    <source>
        <strain evidence="2 3">B4P</strain>
    </source>
</reference>
<dbReference type="InterPro" id="IPR009752">
    <property type="entry name" value="Phage_Mu_GpJ"/>
</dbReference>
<evidence type="ECO:0008006" key="4">
    <source>
        <dbReference type="Google" id="ProtNLM"/>
    </source>
</evidence>
<keyword evidence="3" id="KW-1185">Reference proteome</keyword>
<dbReference type="Pfam" id="PF07030">
    <property type="entry name" value="Phage_Mu_Gp36"/>
    <property type="match status" value="1"/>
</dbReference>
<sequence>MGLGAAAPGATVVALAGLAAGAASGAASVPAHAWQTVLAWITGTATGETAADPAGTAPGAAFAAFLALIVGEASGVELDDYPMKYATLADMVTRFGQTELVQLTDTLHRPPSTIDTTRVQIAIHDAQMEVDSAIGRIYRLPLAGCVRPPVPPATEPSVVAPPQLTRLTCDIARYFLYDDAAPENEVVRRYKQARATLDDLASGTLQLACPWGGSPGELIAADAQSGSAEVYDFFAPRQITDDALRGF</sequence>
<comment type="caution">
    <text evidence="2">The sequence shown here is derived from an EMBL/GenBank/DDBJ whole genome shotgun (WGS) entry which is preliminary data.</text>
</comment>
<gene>
    <name evidence="2" type="ORF">C667_02808</name>
</gene>
<evidence type="ECO:0000256" key="1">
    <source>
        <dbReference type="SAM" id="SignalP"/>
    </source>
</evidence>
<dbReference type="Proteomes" id="UP000013047">
    <property type="component" value="Unassembled WGS sequence"/>
</dbReference>
<dbReference type="AlphaFoldDB" id="N6Z3X2"/>
<protein>
    <recommendedName>
        <fullName evidence="4">DUF1320 domain-containing protein</fullName>
    </recommendedName>
</protein>
<dbReference type="EMBL" id="AMXF01000008">
    <property type="protein sequence ID" value="ENO98600.1"/>
    <property type="molecule type" value="Genomic_DNA"/>
</dbReference>
<proteinExistence type="predicted"/>
<evidence type="ECO:0000313" key="3">
    <source>
        <dbReference type="Proteomes" id="UP000013047"/>
    </source>
</evidence>
<feature type="signal peptide" evidence="1">
    <location>
        <begin position="1"/>
        <end position="33"/>
    </location>
</feature>
<name>N6Z3X2_9RHOO</name>
<keyword evidence="1" id="KW-0732">Signal</keyword>
<evidence type="ECO:0000313" key="2">
    <source>
        <dbReference type="EMBL" id="ENO98600.1"/>
    </source>
</evidence>
<accession>N6Z3X2</accession>
<feature type="chain" id="PRO_5004129383" description="DUF1320 domain-containing protein" evidence="1">
    <location>
        <begin position="34"/>
        <end position="247"/>
    </location>
</feature>
<organism evidence="2 3">
    <name type="scientific">Thauera phenylacetica B4P</name>
    <dbReference type="NCBI Taxonomy" id="1234382"/>
    <lineage>
        <taxon>Bacteria</taxon>
        <taxon>Pseudomonadati</taxon>
        <taxon>Pseudomonadota</taxon>
        <taxon>Betaproteobacteria</taxon>
        <taxon>Rhodocyclales</taxon>
        <taxon>Zoogloeaceae</taxon>
        <taxon>Thauera</taxon>
    </lineage>
</organism>